<proteinExistence type="predicted"/>
<evidence type="ECO:0000313" key="3">
    <source>
        <dbReference type="Proteomes" id="UP000015104"/>
    </source>
</evidence>
<accession>T1KZH6</accession>
<dbReference type="InterPro" id="IPR037214">
    <property type="entry name" value="TROVE_dom_sf"/>
</dbReference>
<dbReference type="Proteomes" id="UP000015104">
    <property type="component" value="Unassembled WGS sequence"/>
</dbReference>
<dbReference type="KEGG" id="tut:107368854"/>
<organism evidence="2 3">
    <name type="scientific">Tetranychus urticae</name>
    <name type="common">Two-spotted spider mite</name>
    <dbReference type="NCBI Taxonomy" id="32264"/>
    <lineage>
        <taxon>Eukaryota</taxon>
        <taxon>Metazoa</taxon>
        <taxon>Ecdysozoa</taxon>
        <taxon>Arthropoda</taxon>
        <taxon>Chelicerata</taxon>
        <taxon>Arachnida</taxon>
        <taxon>Acari</taxon>
        <taxon>Acariformes</taxon>
        <taxon>Trombidiformes</taxon>
        <taxon>Prostigmata</taxon>
        <taxon>Eleutherengona</taxon>
        <taxon>Raphignathae</taxon>
        <taxon>Tetranychoidea</taxon>
        <taxon>Tetranychidae</taxon>
        <taxon>Tetranychus</taxon>
    </lineage>
</organism>
<dbReference type="SUPFAM" id="SSF140864">
    <property type="entry name" value="TROVE domain-like"/>
    <property type="match status" value="1"/>
</dbReference>
<dbReference type="EMBL" id="CAEY01000740">
    <property type="status" value="NOT_ANNOTATED_CDS"/>
    <property type="molecule type" value="Genomic_DNA"/>
</dbReference>
<dbReference type="EnsemblMetazoa" id="tetur28g01640.1">
    <property type="protein sequence ID" value="tetur28g01640.1"/>
    <property type="gene ID" value="tetur28g01640"/>
</dbReference>
<reference evidence="3" key="1">
    <citation type="submission" date="2011-08" db="EMBL/GenBank/DDBJ databases">
        <authorList>
            <person name="Rombauts S."/>
        </authorList>
    </citation>
    <scope>NUCLEOTIDE SEQUENCE</scope>
    <source>
        <strain evidence="3">London</strain>
    </source>
</reference>
<name>T1KZH6_TETUR</name>
<dbReference type="HOGENOM" id="CLU_467987_0_0_1"/>
<reference evidence="2" key="2">
    <citation type="submission" date="2015-06" db="UniProtKB">
        <authorList>
            <consortium name="EnsemblMetazoa"/>
        </authorList>
    </citation>
    <scope>IDENTIFICATION</scope>
</reference>
<dbReference type="AlphaFoldDB" id="T1KZH6"/>
<evidence type="ECO:0000313" key="2">
    <source>
        <dbReference type="EnsemblMetazoa" id="tetur28g01640.1"/>
    </source>
</evidence>
<keyword evidence="3" id="KW-1185">Reference proteome</keyword>
<protein>
    <recommendedName>
        <fullName evidence="4">TROVE domain-containing protein</fullName>
    </recommendedName>
</protein>
<evidence type="ECO:0000256" key="1">
    <source>
        <dbReference type="SAM" id="MobiDB-lite"/>
    </source>
</evidence>
<evidence type="ECO:0008006" key="4">
    <source>
        <dbReference type="Google" id="ProtNLM"/>
    </source>
</evidence>
<sequence length="583" mass="67807">MGTESTSDAEGMISKTVESTGESKPCFGLVEITSKQKVIKKIDVPFQLNQFKKFILFGTETYYKSAPRRSINRWFITETNFRLYVEESKIKSIKNLSDVLGVLDNDANQKQREDIISRMSDILIENKSHSPVGVIPYLLSRMYTLPNLRPVILKTFLTVIKNTTDLLIFAYYLRKGSGNQTVIRKQLCEWYRVHSSNLAHIKDLLLVKRRLGWKHRDVLVHWKIPVGANDGILRILMGFPYDKSKIPEDKVSLIEKLIELRNVDDRTHWLGLITSQDYIDEVGLDLCYNLKTLIVNTEVLKIIMKRIPLNDIIEYIPKMIQKLPYSQELLSAIVNQLSDWKTKYNVGKSDVNMLSVFAVLKWLVFQNYLYHGPGKHLREDSIDKKYYPLPTFDLEKVILSVLEDERFKRSEEVLFVLNASQNDLDESGITLPRKPSHQELRRPSLFPNIIKATDFIQFLLFIYPNHRVEFNEKFYKLSGQSFKMLEDDFTQMRQNISKGQSPEGKKSFKNAIYVTFDGSVDLSENGSLSVHRAEKIVVLSIRDKDVIQTKEKLKLRNLLVIKGFDCNFFPFIDNYFHDDCWSL</sequence>
<feature type="region of interest" description="Disordered" evidence="1">
    <location>
        <begin position="1"/>
        <end position="20"/>
    </location>
</feature>
<gene>
    <name evidence="2" type="primary">107368854</name>
</gene>